<evidence type="ECO:0000256" key="3">
    <source>
        <dbReference type="ARBA" id="ARBA00023125"/>
    </source>
</evidence>
<evidence type="ECO:0000256" key="2">
    <source>
        <dbReference type="ARBA" id="ARBA00023015"/>
    </source>
</evidence>
<keyword evidence="2" id="KW-0805">Transcription regulation</keyword>
<sequence length="617" mass="68241">MGRNSSTSLAPGFRFHPTDEELVRYYLKRKVCGKPLRIDPISVVDIYKSEPWDLPDMSKLKTRDLEWYFFSALDKKYGNSSRTNRATEKGYWKTTGKDRPICQSSRIVGMKKTLVYHSGRAPKGARTNWVMHEYRLADVELEKAGISQDAFVLCRIFQKSGTGPKNGEQYGAPFIEEEWEDDDIVAMVPGEETPTGEVLVDDGTFIDVNELDQELFIVTLVHCRDGKHFLRGIASEVAAAPVNFYHGETSNTVEHSGILAEHDTLEIGPLPPIFYHGETSNYVEHPGDFAEGDMKPMVGMENSGLGYEQAFYELPEQYEMDAKPVKDEYCVQPGENANPVDVDYEFGDQFLDAIDTPPFGEGLFLETNDLSNPVEAAGPTDFDMLDVLDEYLDYFDVENDNSQFLAFDSSQTMGVENTLTHEELPSQKPVTGEAEAVPTGARQAVDDHRNNEASSSDQKAEDTKPESDFKNPFIKQASHMLGSIPAPPAFAAEFPTKDAALQLNSIASSSSVHVTAGMIRIRHMNIDGNGMDWSNGKSGDVDLLLSYTLPQAAADSAAMVPMEGILSGKTGSVVSKGWFLFMFIWCMKQLEGGGNGAPQQSIFGRSGFRLVGKPLRA</sequence>
<evidence type="ECO:0000313" key="9">
    <source>
        <dbReference type="Proteomes" id="UP001187192"/>
    </source>
</evidence>
<evidence type="ECO:0000256" key="4">
    <source>
        <dbReference type="ARBA" id="ARBA00023163"/>
    </source>
</evidence>
<dbReference type="PANTHER" id="PTHR31744:SF210">
    <property type="entry name" value="NAC DOMAIN-CONTAINING PROTEIN 86-LIKE"/>
    <property type="match status" value="1"/>
</dbReference>
<gene>
    <name evidence="8" type="ORF">TIFTF001_021991</name>
</gene>
<dbReference type="InterPro" id="IPR036093">
    <property type="entry name" value="NAC_dom_sf"/>
</dbReference>
<feature type="region of interest" description="Disordered" evidence="6">
    <location>
        <begin position="421"/>
        <end position="470"/>
    </location>
</feature>
<dbReference type="GO" id="GO:0006355">
    <property type="term" value="P:regulation of DNA-templated transcription"/>
    <property type="evidence" value="ECO:0007669"/>
    <property type="project" value="InterPro"/>
</dbReference>
<evidence type="ECO:0000256" key="5">
    <source>
        <dbReference type="ARBA" id="ARBA00023242"/>
    </source>
</evidence>
<dbReference type="PROSITE" id="PS51005">
    <property type="entry name" value="NAC"/>
    <property type="match status" value="1"/>
</dbReference>
<dbReference type="Proteomes" id="UP001187192">
    <property type="component" value="Unassembled WGS sequence"/>
</dbReference>
<dbReference type="GO" id="GO:0003677">
    <property type="term" value="F:DNA binding"/>
    <property type="evidence" value="ECO:0007669"/>
    <property type="project" value="UniProtKB-KW"/>
</dbReference>
<reference evidence="8" key="1">
    <citation type="submission" date="2023-07" db="EMBL/GenBank/DDBJ databases">
        <title>draft genome sequence of fig (Ficus carica).</title>
        <authorList>
            <person name="Takahashi T."/>
            <person name="Nishimura K."/>
        </authorList>
    </citation>
    <scope>NUCLEOTIDE SEQUENCE</scope>
</reference>
<dbReference type="SUPFAM" id="SSF101941">
    <property type="entry name" value="NAC domain"/>
    <property type="match status" value="1"/>
</dbReference>
<keyword evidence="9" id="KW-1185">Reference proteome</keyword>
<organism evidence="8 9">
    <name type="scientific">Ficus carica</name>
    <name type="common">Common fig</name>
    <dbReference type="NCBI Taxonomy" id="3494"/>
    <lineage>
        <taxon>Eukaryota</taxon>
        <taxon>Viridiplantae</taxon>
        <taxon>Streptophyta</taxon>
        <taxon>Embryophyta</taxon>
        <taxon>Tracheophyta</taxon>
        <taxon>Spermatophyta</taxon>
        <taxon>Magnoliopsida</taxon>
        <taxon>eudicotyledons</taxon>
        <taxon>Gunneridae</taxon>
        <taxon>Pentapetalae</taxon>
        <taxon>rosids</taxon>
        <taxon>fabids</taxon>
        <taxon>Rosales</taxon>
        <taxon>Moraceae</taxon>
        <taxon>Ficeae</taxon>
        <taxon>Ficus</taxon>
    </lineage>
</organism>
<dbReference type="Gene3D" id="2.170.150.80">
    <property type="entry name" value="NAC domain"/>
    <property type="match status" value="1"/>
</dbReference>
<dbReference type="AlphaFoldDB" id="A0AA88AHT8"/>
<proteinExistence type="predicted"/>
<feature type="domain" description="NAC" evidence="7">
    <location>
        <begin position="9"/>
        <end position="159"/>
    </location>
</feature>
<evidence type="ECO:0000313" key="8">
    <source>
        <dbReference type="EMBL" id="GMN52849.1"/>
    </source>
</evidence>
<dbReference type="EMBL" id="BTGU01000043">
    <property type="protein sequence ID" value="GMN52849.1"/>
    <property type="molecule type" value="Genomic_DNA"/>
</dbReference>
<dbReference type="GO" id="GO:0005634">
    <property type="term" value="C:nucleus"/>
    <property type="evidence" value="ECO:0007669"/>
    <property type="project" value="UniProtKB-SubCell"/>
</dbReference>
<dbReference type="PANTHER" id="PTHR31744">
    <property type="entry name" value="PROTEIN CUP-SHAPED COTYLEDON 2-RELATED"/>
    <property type="match status" value="1"/>
</dbReference>
<dbReference type="FunFam" id="2.170.150.80:FF:000002">
    <property type="entry name" value="Nac domain-containing protein 86"/>
    <property type="match status" value="1"/>
</dbReference>
<evidence type="ECO:0000256" key="6">
    <source>
        <dbReference type="SAM" id="MobiDB-lite"/>
    </source>
</evidence>
<dbReference type="Pfam" id="PF02365">
    <property type="entry name" value="NAM"/>
    <property type="match status" value="1"/>
</dbReference>
<keyword evidence="4" id="KW-0804">Transcription</keyword>
<comment type="caution">
    <text evidence="8">The sequence shown here is derived from an EMBL/GenBank/DDBJ whole genome shotgun (WGS) entry which is preliminary data.</text>
</comment>
<protein>
    <recommendedName>
        <fullName evidence="7">NAC domain-containing protein</fullName>
    </recommendedName>
</protein>
<comment type="subcellular location">
    <subcellularLocation>
        <location evidence="1">Nucleus</location>
    </subcellularLocation>
</comment>
<evidence type="ECO:0000259" key="7">
    <source>
        <dbReference type="PROSITE" id="PS51005"/>
    </source>
</evidence>
<keyword evidence="5" id="KW-0539">Nucleus</keyword>
<keyword evidence="3" id="KW-0238">DNA-binding</keyword>
<dbReference type="InterPro" id="IPR003441">
    <property type="entry name" value="NAC-dom"/>
</dbReference>
<accession>A0AA88AHT8</accession>
<feature type="compositionally biased region" description="Basic and acidic residues" evidence="6">
    <location>
        <begin position="458"/>
        <end position="469"/>
    </location>
</feature>
<evidence type="ECO:0000256" key="1">
    <source>
        <dbReference type="ARBA" id="ARBA00004123"/>
    </source>
</evidence>
<name>A0AA88AHT8_FICCA</name>